<dbReference type="Gene3D" id="3.40.50.300">
    <property type="entry name" value="P-loop containing nucleotide triphosphate hydrolases"/>
    <property type="match status" value="1"/>
</dbReference>
<evidence type="ECO:0000256" key="2">
    <source>
        <dbReference type="ARBA" id="ARBA00007487"/>
    </source>
</evidence>
<accession>A0ABZ2LX01</accession>
<protein>
    <recommendedName>
        <fullName evidence="3">corrinoid adenosyltransferase</fullName>
        <ecNumber evidence="3">2.5.1.17</ecNumber>
    </recommendedName>
    <alternativeName>
        <fullName evidence="5">Cob(II)alamin adenosyltransferase</fullName>
    </alternativeName>
    <alternativeName>
        <fullName evidence="7">Cob(II)yrinic acid a,c-diamide adenosyltransferase</fullName>
    </alternativeName>
    <alternativeName>
        <fullName evidence="6">Cobinamide/cobalamin adenosyltransferase</fullName>
    </alternativeName>
</protein>
<evidence type="ECO:0000256" key="4">
    <source>
        <dbReference type="ARBA" id="ARBA00024929"/>
    </source>
</evidence>
<comment type="similarity">
    <text evidence="2">Belongs to the Cob(I)alamin adenosyltransferase family.</text>
</comment>
<dbReference type="NCBIfam" id="NF004637">
    <property type="entry name" value="PRK05986.1"/>
    <property type="match status" value="1"/>
</dbReference>
<evidence type="ECO:0000313" key="11">
    <source>
        <dbReference type="Proteomes" id="UP001370348"/>
    </source>
</evidence>
<evidence type="ECO:0000313" key="10">
    <source>
        <dbReference type="EMBL" id="WXB15459.1"/>
    </source>
</evidence>
<dbReference type="PANTHER" id="PTHR46638">
    <property type="entry name" value="CORRINOID ADENOSYLTRANSFERASE"/>
    <property type="match status" value="1"/>
</dbReference>
<reference evidence="10 11" key="1">
    <citation type="submission" date="2021-12" db="EMBL/GenBank/DDBJ databases">
        <title>Discovery of the Pendulisporaceae a myxobacterial family with distinct sporulation behavior and unique specialized metabolism.</title>
        <authorList>
            <person name="Garcia R."/>
            <person name="Popoff A."/>
            <person name="Bader C.D."/>
            <person name="Loehr J."/>
            <person name="Walesch S."/>
            <person name="Walt C."/>
            <person name="Boldt J."/>
            <person name="Bunk B."/>
            <person name="Haeckl F.J.F.P.J."/>
            <person name="Gunesch A.P."/>
            <person name="Birkelbach J."/>
            <person name="Nuebel U."/>
            <person name="Pietschmann T."/>
            <person name="Bach T."/>
            <person name="Mueller R."/>
        </authorList>
    </citation>
    <scope>NUCLEOTIDE SEQUENCE [LARGE SCALE GENOMIC DNA]</scope>
    <source>
        <strain evidence="10 11">MSr11954</strain>
    </source>
</reference>
<dbReference type="GO" id="GO:0008817">
    <property type="term" value="F:corrinoid adenosyltransferase activity"/>
    <property type="evidence" value="ECO:0007669"/>
    <property type="project" value="UniProtKB-EC"/>
</dbReference>
<evidence type="ECO:0000256" key="5">
    <source>
        <dbReference type="ARBA" id="ARBA00031529"/>
    </source>
</evidence>
<dbReference type="EMBL" id="CP089984">
    <property type="protein sequence ID" value="WXB15459.1"/>
    <property type="molecule type" value="Genomic_DNA"/>
</dbReference>
<comment type="catalytic activity">
    <reaction evidence="8">
        <text>2 cob(II)yrinate a,c diamide + reduced [electron-transfer flavoprotein] + 2 ATP = 2 adenosylcob(III)yrinate a,c-diamide + 2 triphosphate + oxidized [electron-transfer flavoprotein] + 3 H(+)</text>
        <dbReference type="Rhea" id="RHEA:11528"/>
        <dbReference type="Rhea" id="RHEA-COMP:10685"/>
        <dbReference type="Rhea" id="RHEA-COMP:10686"/>
        <dbReference type="ChEBI" id="CHEBI:15378"/>
        <dbReference type="ChEBI" id="CHEBI:18036"/>
        <dbReference type="ChEBI" id="CHEBI:30616"/>
        <dbReference type="ChEBI" id="CHEBI:57692"/>
        <dbReference type="ChEBI" id="CHEBI:58307"/>
        <dbReference type="ChEBI" id="CHEBI:58503"/>
        <dbReference type="ChEBI" id="CHEBI:58537"/>
        <dbReference type="EC" id="2.5.1.17"/>
    </reaction>
</comment>
<evidence type="ECO:0000256" key="7">
    <source>
        <dbReference type="ARBA" id="ARBA00033354"/>
    </source>
</evidence>
<dbReference type="Pfam" id="PF02572">
    <property type="entry name" value="CobA_CobO_BtuR"/>
    <property type="match status" value="1"/>
</dbReference>
<evidence type="ECO:0000256" key="3">
    <source>
        <dbReference type="ARBA" id="ARBA00012454"/>
    </source>
</evidence>
<sequence>MSTNDASDAAEAGEAEKAGAPAPKARGLLVVYTGHGKGKTTAALGMVFRALGRGLRVTVVQFIKGKWKTGERIFAETLPGLQFHVMGLGFTWDSDDLGKDKAAARAAWETARAAIASGERDLIVLDELTYTFHYDFISEDEVLEALRARPAHVHVVITGRNAPEALTEAADLVTEMVAVKHPFAAGVKAQVGVDF</sequence>
<gene>
    <name evidence="10" type="primary">cobO</name>
    <name evidence="10" type="ORF">LZC94_47520</name>
</gene>
<evidence type="ECO:0000256" key="1">
    <source>
        <dbReference type="ARBA" id="ARBA00005121"/>
    </source>
</evidence>
<keyword evidence="11" id="KW-1185">Reference proteome</keyword>
<dbReference type="EC" id="2.5.1.17" evidence="3"/>
<dbReference type="InterPro" id="IPR027417">
    <property type="entry name" value="P-loop_NTPase"/>
</dbReference>
<name>A0ABZ2LX01_9BACT</name>
<comment type="function">
    <text evidence="4">Required for both de novo synthesis of the corrin ring for the assimilation of exogenous corrinoids. Participates in the adenosylation of a variety of incomplete and complete corrinoids.</text>
</comment>
<dbReference type="NCBIfam" id="TIGR00708">
    <property type="entry name" value="cobA"/>
    <property type="match status" value="1"/>
</dbReference>
<dbReference type="Proteomes" id="UP001370348">
    <property type="component" value="Chromosome"/>
</dbReference>
<comment type="pathway">
    <text evidence="1">Cofactor biosynthesis; adenosylcobalamin biosynthesis; adenosylcobalamin from cob(II)yrinate a,c-diamide: step 2/7.</text>
</comment>
<evidence type="ECO:0000256" key="6">
    <source>
        <dbReference type="ARBA" id="ARBA00033334"/>
    </source>
</evidence>
<dbReference type="RefSeq" id="WP_394825088.1">
    <property type="nucleotide sequence ID" value="NZ_CP089984.1"/>
</dbReference>
<comment type="catalytic activity">
    <reaction evidence="9">
        <text>2 cob(II)alamin + reduced [electron-transfer flavoprotein] + 2 ATP = 2 adenosylcob(III)alamin + 2 triphosphate + oxidized [electron-transfer flavoprotein] + 3 H(+)</text>
        <dbReference type="Rhea" id="RHEA:28671"/>
        <dbReference type="Rhea" id="RHEA-COMP:10685"/>
        <dbReference type="Rhea" id="RHEA-COMP:10686"/>
        <dbReference type="ChEBI" id="CHEBI:15378"/>
        <dbReference type="ChEBI" id="CHEBI:16304"/>
        <dbReference type="ChEBI" id="CHEBI:18036"/>
        <dbReference type="ChEBI" id="CHEBI:18408"/>
        <dbReference type="ChEBI" id="CHEBI:30616"/>
        <dbReference type="ChEBI" id="CHEBI:57692"/>
        <dbReference type="ChEBI" id="CHEBI:58307"/>
        <dbReference type="EC" id="2.5.1.17"/>
    </reaction>
</comment>
<dbReference type="PIRSF" id="PIRSF015617">
    <property type="entry name" value="Adensltrnsf_CobA"/>
    <property type="match status" value="1"/>
</dbReference>
<dbReference type="InterPro" id="IPR003724">
    <property type="entry name" value="CblAdoTrfase_CobA"/>
</dbReference>
<dbReference type="CDD" id="cd00561">
    <property type="entry name" value="CobA_ACA"/>
    <property type="match status" value="1"/>
</dbReference>
<evidence type="ECO:0000256" key="8">
    <source>
        <dbReference type="ARBA" id="ARBA00048555"/>
    </source>
</evidence>
<evidence type="ECO:0000256" key="9">
    <source>
        <dbReference type="ARBA" id="ARBA00048692"/>
    </source>
</evidence>
<dbReference type="SUPFAM" id="SSF52540">
    <property type="entry name" value="P-loop containing nucleoside triphosphate hydrolases"/>
    <property type="match status" value="1"/>
</dbReference>
<dbReference type="PANTHER" id="PTHR46638:SF1">
    <property type="entry name" value="CORRINOID ADENOSYLTRANSFERASE"/>
    <property type="match status" value="1"/>
</dbReference>
<proteinExistence type="inferred from homology"/>
<organism evidence="10 11">
    <name type="scientific">Pendulispora albinea</name>
    <dbReference type="NCBI Taxonomy" id="2741071"/>
    <lineage>
        <taxon>Bacteria</taxon>
        <taxon>Pseudomonadati</taxon>
        <taxon>Myxococcota</taxon>
        <taxon>Myxococcia</taxon>
        <taxon>Myxococcales</taxon>
        <taxon>Sorangiineae</taxon>
        <taxon>Pendulisporaceae</taxon>
        <taxon>Pendulispora</taxon>
    </lineage>
</organism>
<keyword evidence="10" id="KW-0808">Transferase</keyword>